<feature type="non-terminal residue" evidence="1">
    <location>
        <position position="261"/>
    </location>
</feature>
<keyword evidence="2" id="KW-1185">Reference proteome</keyword>
<reference evidence="1 2" key="1">
    <citation type="submission" date="2024-11" db="EMBL/GenBank/DDBJ databases">
        <title>Chromosome-level genome assembly of the freshwater bivalve Anodonta woodiana.</title>
        <authorList>
            <person name="Chen X."/>
        </authorList>
    </citation>
    <scope>NUCLEOTIDE SEQUENCE [LARGE SCALE GENOMIC DNA]</scope>
    <source>
        <strain evidence="1">MN2024</strain>
        <tissue evidence="1">Gills</tissue>
    </source>
</reference>
<comment type="caution">
    <text evidence="1">The sequence shown here is derived from an EMBL/GenBank/DDBJ whole genome shotgun (WGS) entry which is preliminary data.</text>
</comment>
<dbReference type="SUPFAM" id="SSF63825">
    <property type="entry name" value="YWTD domain"/>
    <property type="match status" value="1"/>
</dbReference>
<proteinExistence type="predicted"/>
<dbReference type="Proteomes" id="UP001634394">
    <property type="component" value="Unassembled WGS sequence"/>
</dbReference>
<feature type="non-terminal residue" evidence="1">
    <location>
        <position position="1"/>
    </location>
</feature>
<accession>A0ABD3Y2F0</accession>
<dbReference type="AlphaFoldDB" id="A0ABD3Y2F0"/>
<dbReference type="EMBL" id="JBJQND010000001">
    <property type="protein sequence ID" value="KAL3892181.1"/>
    <property type="molecule type" value="Genomic_DNA"/>
</dbReference>
<organism evidence="1 2">
    <name type="scientific">Sinanodonta woodiana</name>
    <name type="common">Chinese pond mussel</name>
    <name type="synonym">Anodonta woodiana</name>
    <dbReference type="NCBI Taxonomy" id="1069815"/>
    <lineage>
        <taxon>Eukaryota</taxon>
        <taxon>Metazoa</taxon>
        <taxon>Spiralia</taxon>
        <taxon>Lophotrochozoa</taxon>
        <taxon>Mollusca</taxon>
        <taxon>Bivalvia</taxon>
        <taxon>Autobranchia</taxon>
        <taxon>Heteroconchia</taxon>
        <taxon>Palaeoheterodonta</taxon>
        <taxon>Unionida</taxon>
        <taxon>Unionoidea</taxon>
        <taxon>Unionidae</taxon>
        <taxon>Unioninae</taxon>
        <taxon>Sinanodonta</taxon>
    </lineage>
</organism>
<evidence type="ECO:0000313" key="2">
    <source>
        <dbReference type="Proteomes" id="UP001634394"/>
    </source>
</evidence>
<sequence>NLLDLSDIVVSGDMLVVINRRASNILFFRRHDGFLLATSDILQSGPSGICFINDREIGVTMENSTIEIMSVEYNGETGIITKGRTLRANTTFDECHGVGKFHDKVVVSGWKEDNSICWCIVPLDNGNISTIHHVCKGDVSYLTIKQNMVYISCYAGKTDPDNTGVYGYYIQNPSKQQFIYKHKELNHPGGITVDYNACIFVCNWDPPCIHHLTDKCELVTIFSEGIPPHPQDISFDHGILYIISHWENVVKQYRLVYSHQR</sequence>
<protein>
    <submittedName>
        <fullName evidence="1">Uncharacterized protein</fullName>
    </submittedName>
</protein>
<name>A0ABD3Y2F0_SINWO</name>
<gene>
    <name evidence="1" type="ORF">ACJMK2_004415</name>
</gene>
<evidence type="ECO:0000313" key="1">
    <source>
        <dbReference type="EMBL" id="KAL3892181.1"/>
    </source>
</evidence>